<reference evidence="10" key="1">
    <citation type="submission" date="2025-08" db="UniProtKB">
        <authorList>
            <consortium name="RefSeq"/>
        </authorList>
    </citation>
    <scope>IDENTIFICATION</scope>
    <source>
        <tissue evidence="10">Muscle</tissue>
    </source>
</reference>
<evidence type="ECO:0000313" key="10">
    <source>
        <dbReference type="RefSeq" id="XP_027580564.1"/>
    </source>
</evidence>
<dbReference type="InterPro" id="IPR031963">
    <property type="entry name" value="SAP130_C"/>
</dbReference>
<keyword evidence="5" id="KW-0804">Transcription</keyword>
<feature type="compositionally biased region" description="Polar residues" evidence="7">
    <location>
        <begin position="673"/>
        <end position="684"/>
    </location>
</feature>
<feature type="compositionally biased region" description="Polar residues" evidence="7">
    <location>
        <begin position="289"/>
        <end position="300"/>
    </location>
</feature>
<dbReference type="RefSeq" id="XP_027580564.1">
    <property type="nucleotide sequence ID" value="XM_027724763.2"/>
</dbReference>
<keyword evidence="4" id="KW-0805">Transcription regulation</keyword>
<dbReference type="GeneID" id="113989863"/>
<dbReference type="GO" id="GO:0070822">
    <property type="term" value="C:Sin3-type complex"/>
    <property type="evidence" value="ECO:0007669"/>
    <property type="project" value="TreeGrafter"/>
</dbReference>
<dbReference type="AlphaFoldDB" id="A0A6J2GYP5"/>
<dbReference type="Proteomes" id="UP000504627">
    <property type="component" value="Unplaced"/>
</dbReference>
<keyword evidence="3" id="KW-0678">Repressor</keyword>
<dbReference type="InterPro" id="IPR024137">
    <property type="entry name" value="His_deAcase_cplx_SAP130"/>
</dbReference>
<gene>
    <name evidence="10" type="primary">SAP130</name>
</gene>
<accession>A0A6J2GYP5</accession>
<feature type="region of interest" description="Disordered" evidence="7">
    <location>
        <begin position="628"/>
        <end position="694"/>
    </location>
</feature>
<comment type="similarity">
    <text evidence="2">Belongs to the SAP130 family.</text>
</comment>
<dbReference type="GO" id="GO:0000122">
    <property type="term" value="P:negative regulation of transcription by RNA polymerase II"/>
    <property type="evidence" value="ECO:0007669"/>
    <property type="project" value="TreeGrafter"/>
</dbReference>
<feature type="compositionally biased region" description="Low complexity" evidence="7">
    <location>
        <begin position="628"/>
        <end position="644"/>
    </location>
</feature>
<evidence type="ECO:0000256" key="4">
    <source>
        <dbReference type="ARBA" id="ARBA00023015"/>
    </source>
</evidence>
<comment type="subcellular location">
    <subcellularLocation>
        <location evidence="1">Nucleus</location>
    </subcellularLocation>
</comment>
<evidence type="ECO:0000313" key="9">
    <source>
        <dbReference type="Proteomes" id="UP000504627"/>
    </source>
</evidence>
<feature type="region of interest" description="Disordered" evidence="7">
    <location>
        <begin position="1"/>
        <end position="68"/>
    </location>
</feature>
<keyword evidence="9" id="KW-1185">Reference proteome</keyword>
<dbReference type="CTD" id="79595"/>
<sequence length="999" mass="104314">MSSQQFPRSGAPPAALGPAPPPIPTSGSAGIIAPAATASDESSRDSEVAPREHMGPGGSIQPREEKQEPVVVRPYPQVQMLTQHHPVQSGAPVTVTAPPAHLTPAVPLSFSDGLMKPPLKPTMPSRPIAPAPPSTLSAPTKVPGQVTVTMESNIPQAPTIPVATISGQQGHPSNLHHIMATNVQMSIIRSSAPGPPLHIGASHLPRGAAAAAVMSSSKVTTVLRPASQLPNAATAQPAVQHIIHQPIQSRPPVTTSSTIPPAVVATVSATRAQSPVITTTTAHATESTLSRPTLSIQQHPPSAAISIQRPAQPRDTATRITLPSHPAIGTQKPQLHTMAQKTIFSTGTPVAAATVAPILATNTIASATTAGSVSHTQAPTSTIVTMTMPSHSSHATAVTTSNIPVAKVVPQQITHTSPRIQSDYTAERSNLIPLSSHRASPNPVAMETRNDNRQSVPVQFQYFLPTYPPSAYPLTAHTYTPITSSVSTIRQYPVSAQAPNSAITAQTGVGVASTVHLNPMQLMTVDASHARHIQGIQPAPISAQGIQPAPISAQGIQPAPIGTQGLHPATPMGAQGLQPAPIGAQQPQGDTKTSAVVLADGATIVANPISNTFNTATAATTVVQTHSQSASASAPAQGSSPRPSILRKKPATDGLAVRKSLIPPQPPEVASTRVENTMRSTSGSPRPAGGKPKPEIHVSMATPVPVSMEAVSNQGSEQPTIAVPPTSQQPPSAIPTIIAATSPTSQPAAALSTIPGAVPAAPPTSTTIVAAPAPPSTMSGALSAVLGPVVPEIKIKEEMEPMDIMRPVSAVPPLTTSTVSPSLALLANNLSMPPSDLPPGASPRKKPRKQQHVISTEEGDMMETNSTDDEKSTAKSLLVKAEKRKSPPKEYIDEEGVRYVPVRPRPPITLLRHYRNPWKAAYHHFQRYSDVRVKEEKKAMLQEIANQKGVSCRAQGWKVHLCAAQLLQLMIKTGNSLLLMHRSEEASVWDGAADLRRQH</sequence>
<dbReference type="PANTHER" id="PTHR13497:SF3">
    <property type="entry name" value="HISTONE DEACETYLASE COMPLEX SUBUNIT SAP130"/>
    <property type="match status" value="1"/>
</dbReference>
<feature type="region of interest" description="Disordered" evidence="7">
    <location>
        <begin position="284"/>
        <end position="314"/>
    </location>
</feature>
<dbReference type="PANTHER" id="PTHR13497">
    <property type="entry name" value="HISTONE DEACETYLASE COMPLEX SUBUNIT SAP130"/>
    <property type="match status" value="1"/>
</dbReference>
<feature type="domain" description="Histone deacetylase complex subunit SAP130 C-terminal" evidence="8">
    <location>
        <begin position="636"/>
        <end position="969"/>
    </location>
</feature>
<protein>
    <submittedName>
        <fullName evidence="10">Histone deacetylase complex subunit SAP130 isoform X4</fullName>
    </submittedName>
</protein>
<feature type="region of interest" description="Disordered" evidence="7">
    <location>
        <begin position="829"/>
        <end position="882"/>
    </location>
</feature>
<evidence type="ECO:0000256" key="6">
    <source>
        <dbReference type="ARBA" id="ARBA00023242"/>
    </source>
</evidence>
<proteinExistence type="inferred from homology"/>
<evidence type="ECO:0000256" key="1">
    <source>
        <dbReference type="ARBA" id="ARBA00004123"/>
    </source>
</evidence>
<keyword evidence="6" id="KW-0539">Nucleus</keyword>
<evidence type="ECO:0000256" key="7">
    <source>
        <dbReference type="SAM" id="MobiDB-lite"/>
    </source>
</evidence>
<name>A0A6J2GYP5_9PASS</name>
<feature type="compositionally biased region" description="Low complexity" evidence="7">
    <location>
        <begin position="7"/>
        <end position="17"/>
    </location>
</feature>
<evidence type="ECO:0000256" key="5">
    <source>
        <dbReference type="ARBA" id="ARBA00023163"/>
    </source>
</evidence>
<feature type="compositionally biased region" description="Basic and acidic residues" evidence="7">
    <location>
        <begin position="41"/>
        <end position="54"/>
    </location>
</feature>
<evidence type="ECO:0000256" key="3">
    <source>
        <dbReference type="ARBA" id="ARBA00022491"/>
    </source>
</evidence>
<evidence type="ECO:0000259" key="8">
    <source>
        <dbReference type="Pfam" id="PF16014"/>
    </source>
</evidence>
<dbReference type="Pfam" id="PF16014">
    <property type="entry name" value="SAP130_C"/>
    <property type="match status" value="1"/>
</dbReference>
<feature type="compositionally biased region" description="Low complexity" evidence="7">
    <location>
        <begin position="573"/>
        <end position="589"/>
    </location>
</feature>
<evidence type="ECO:0000256" key="2">
    <source>
        <dbReference type="ARBA" id="ARBA00007859"/>
    </source>
</evidence>
<organism evidence="9 10">
    <name type="scientific">Pipra filicauda</name>
    <name type="common">Wire-tailed manakin</name>
    <dbReference type="NCBI Taxonomy" id="649802"/>
    <lineage>
        <taxon>Eukaryota</taxon>
        <taxon>Metazoa</taxon>
        <taxon>Chordata</taxon>
        <taxon>Craniata</taxon>
        <taxon>Vertebrata</taxon>
        <taxon>Euteleostomi</taxon>
        <taxon>Archelosauria</taxon>
        <taxon>Archosauria</taxon>
        <taxon>Dinosauria</taxon>
        <taxon>Saurischia</taxon>
        <taxon>Theropoda</taxon>
        <taxon>Coelurosauria</taxon>
        <taxon>Aves</taxon>
        <taxon>Neognathae</taxon>
        <taxon>Neoaves</taxon>
        <taxon>Telluraves</taxon>
        <taxon>Australaves</taxon>
        <taxon>Passeriformes</taxon>
        <taxon>Pipridae</taxon>
        <taxon>Pipra</taxon>
    </lineage>
</organism>
<feature type="region of interest" description="Disordered" evidence="7">
    <location>
        <begin position="552"/>
        <end position="593"/>
    </location>
</feature>